<dbReference type="AlphaFoldDB" id="A0A914WI37"/>
<keyword evidence="2" id="KW-1185">Reference proteome</keyword>
<proteinExistence type="predicted"/>
<protein>
    <submittedName>
        <fullName evidence="3">Uncharacterized protein</fullName>
    </submittedName>
</protein>
<accession>A0A914WI37</accession>
<feature type="region of interest" description="Disordered" evidence="1">
    <location>
        <begin position="48"/>
        <end position="79"/>
    </location>
</feature>
<evidence type="ECO:0000313" key="3">
    <source>
        <dbReference type="WBParaSite" id="PSAMB.scaffold396size53367.g5477.t1"/>
    </source>
</evidence>
<reference evidence="3" key="1">
    <citation type="submission" date="2022-11" db="UniProtKB">
        <authorList>
            <consortium name="WormBaseParasite"/>
        </authorList>
    </citation>
    <scope>IDENTIFICATION</scope>
</reference>
<sequence>MDSGIIKSVDAGRWPPNGRYERGSCSAPLFALLLSDGSAKVAGRPILRGFPPSLSPPPSAAHSSGRRSYRYSDGSGGGGRLRVAPNSCVRLLQLVCVRV</sequence>
<evidence type="ECO:0000256" key="1">
    <source>
        <dbReference type="SAM" id="MobiDB-lite"/>
    </source>
</evidence>
<evidence type="ECO:0000313" key="2">
    <source>
        <dbReference type="Proteomes" id="UP000887566"/>
    </source>
</evidence>
<organism evidence="2 3">
    <name type="scientific">Plectus sambesii</name>
    <dbReference type="NCBI Taxonomy" id="2011161"/>
    <lineage>
        <taxon>Eukaryota</taxon>
        <taxon>Metazoa</taxon>
        <taxon>Ecdysozoa</taxon>
        <taxon>Nematoda</taxon>
        <taxon>Chromadorea</taxon>
        <taxon>Plectida</taxon>
        <taxon>Plectina</taxon>
        <taxon>Plectoidea</taxon>
        <taxon>Plectidae</taxon>
        <taxon>Plectus</taxon>
    </lineage>
</organism>
<dbReference type="Proteomes" id="UP000887566">
    <property type="component" value="Unplaced"/>
</dbReference>
<dbReference type="WBParaSite" id="PSAMB.scaffold396size53367.g5477.t1">
    <property type="protein sequence ID" value="PSAMB.scaffold396size53367.g5477.t1"/>
    <property type="gene ID" value="PSAMB.scaffold396size53367.g5477"/>
</dbReference>
<name>A0A914WI37_9BILA</name>